<dbReference type="Gene3D" id="3.80.10.10">
    <property type="entry name" value="Ribonuclease Inhibitor"/>
    <property type="match status" value="2"/>
</dbReference>
<dbReference type="Proteomes" id="UP001152799">
    <property type="component" value="Chromosome 8"/>
</dbReference>
<dbReference type="AlphaFoldDB" id="A0A9N9QS09"/>
<reference evidence="1" key="1">
    <citation type="submission" date="2022-01" db="EMBL/GenBank/DDBJ databases">
        <authorList>
            <person name="King R."/>
        </authorList>
    </citation>
    <scope>NUCLEOTIDE SEQUENCE</scope>
</reference>
<organism evidence="1 2">
    <name type="scientific">Ceutorhynchus assimilis</name>
    <name type="common">cabbage seed weevil</name>
    <dbReference type="NCBI Taxonomy" id="467358"/>
    <lineage>
        <taxon>Eukaryota</taxon>
        <taxon>Metazoa</taxon>
        <taxon>Ecdysozoa</taxon>
        <taxon>Arthropoda</taxon>
        <taxon>Hexapoda</taxon>
        <taxon>Insecta</taxon>
        <taxon>Pterygota</taxon>
        <taxon>Neoptera</taxon>
        <taxon>Endopterygota</taxon>
        <taxon>Coleoptera</taxon>
        <taxon>Polyphaga</taxon>
        <taxon>Cucujiformia</taxon>
        <taxon>Curculionidae</taxon>
        <taxon>Ceutorhynchinae</taxon>
        <taxon>Ceutorhynchus</taxon>
    </lineage>
</organism>
<sequence>MSPKRPVEKLSFSCTKQVTEFLLNGIDILGEKCIKIFWNYIDALPRKLRNEILISLFELTSIKTQKKWIAFCLFKFSCYKFDSRHVSRNYHRKFVYNLINVRYLNLSDAEITETILTRTIKRNPQLRVLIIPNKATNNVLKEITNLKHLKMLDISGNNQLTLEDLNYISSTSLEILTIGNSIISNLDFENLAFILQKNPNLKEIKMYDYMGKALLTLKSPYICKLNAIRDYKTSTKQIKAIIGICPNLKKLSLETPDINIFKHLQQLTSLQTLKLTHCQNIELNLKNLTLKTLQIHSAIINSTKLCLTIQNLLLKSCKLTHNDTICFRNLKTLELIDCNIKNKSTIMNFLTYANQLQRFTMSNDIGIDDEDIKLLCENKKLKSLETLWLSMAKQLTSDSVVRLMNHCDKLTSIGTLNGWNISKDEVNYLRCFIYFKM</sequence>
<evidence type="ECO:0000313" key="1">
    <source>
        <dbReference type="EMBL" id="CAG9773044.1"/>
    </source>
</evidence>
<proteinExistence type="predicted"/>
<dbReference type="SUPFAM" id="SSF52047">
    <property type="entry name" value="RNI-like"/>
    <property type="match status" value="1"/>
</dbReference>
<evidence type="ECO:0000313" key="2">
    <source>
        <dbReference type="Proteomes" id="UP001152799"/>
    </source>
</evidence>
<name>A0A9N9QS09_9CUCU</name>
<keyword evidence="2" id="KW-1185">Reference proteome</keyword>
<accession>A0A9N9QS09</accession>
<dbReference type="InterPro" id="IPR032675">
    <property type="entry name" value="LRR_dom_sf"/>
</dbReference>
<dbReference type="OrthoDB" id="16120at2759"/>
<gene>
    <name evidence="1" type="ORF">CEUTPL_LOCUS13445</name>
</gene>
<protein>
    <submittedName>
        <fullName evidence="1">Uncharacterized protein</fullName>
    </submittedName>
</protein>
<dbReference type="EMBL" id="OU892284">
    <property type="protein sequence ID" value="CAG9773044.1"/>
    <property type="molecule type" value="Genomic_DNA"/>
</dbReference>